<evidence type="ECO:0000313" key="3">
    <source>
        <dbReference type="Proteomes" id="UP000007148"/>
    </source>
</evidence>
<dbReference type="EMBL" id="CAFZ01000335">
    <property type="protein sequence ID" value="CCA74621.1"/>
    <property type="molecule type" value="Genomic_DNA"/>
</dbReference>
<accession>G4TTH7</accession>
<name>G4TTH7_SERID</name>
<feature type="compositionally biased region" description="Low complexity" evidence="1">
    <location>
        <begin position="260"/>
        <end position="270"/>
    </location>
</feature>
<keyword evidence="3" id="KW-1185">Reference proteome</keyword>
<feature type="compositionally biased region" description="Basic residues" evidence="1">
    <location>
        <begin position="212"/>
        <end position="223"/>
    </location>
</feature>
<reference evidence="2 3" key="1">
    <citation type="journal article" date="2011" name="PLoS Pathog.">
        <title>Endophytic Life Strategies Decoded by Genome and Transcriptome Analyses of the Mutualistic Root Symbiont Piriformospora indica.</title>
        <authorList>
            <person name="Zuccaro A."/>
            <person name="Lahrmann U."/>
            <person name="Guldener U."/>
            <person name="Langen G."/>
            <person name="Pfiffi S."/>
            <person name="Biedenkopf D."/>
            <person name="Wong P."/>
            <person name="Samans B."/>
            <person name="Grimm C."/>
            <person name="Basiewicz M."/>
            <person name="Murat C."/>
            <person name="Martin F."/>
            <person name="Kogel K.H."/>
        </authorList>
    </citation>
    <scope>NUCLEOTIDE SEQUENCE [LARGE SCALE GENOMIC DNA]</scope>
    <source>
        <strain evidence="2 3">DSM 11827</strain>
    </source>
</reference>
<feature type="compositionally biased region" description="Low complexity" evidence="1">
    <location>
        <begin position="165"/>
        <end position="180"/>
    </location>
</feature>
<dbReference type="Proteomes" id="UP000007148">
    <property type="component" value="Unassembled WGS sequence"/>
</dbReference>
<dbReference type="InParanoid" id="G4TTH7"/>
<dbReference type="AlphaFoldDB" id="G4TTH7"/>
<evidence type="ECO:0000256" key="1">
    <source>
        <dbReference type="SAM" id="MobiDB-lite"/>
    </source>
</evidence>
<feature type="region of interest" description="Disordered" evidence="1">
    <location>
        <begin position="1"/>
        <end position="70"/>
    </location>
</feature>
<feature type="compositionally biased region" description="Polar residues" evidence="1">
    <location>
        <begin position="58"/>
        <end position="70"/>
    </location>
</feature>
<protein>
    <submittedName>
        <fullName evidence="2">Uncharacterized protein</fullName>
    </submittedName>
</protein>
<feature type="region of interest" description="Disordered" evidence="1">
    <location>
        <begin position="111"/>
        <end position="282"/>
    </location>
</feature>
<organism evidence="2 3">
    <name type="scientific">Serendipita indica (strain DSM 11827)</name>
    <name type="common">Root endophyte fungus</name>
    <name type="synonym">Piriformospora indica</name>
    <dbReference type="NCBI Taxonomy" id="1109443"/>
    <lineage>
        <taxon>Eukaryota</taxon>
        <taxon>Fungi</taxon>
        <taxon>Dikarya</taxon>
        <taxon>Basidiomycota</taxon>
        <taxon>Agaricomycotina</taxon>
        <taxon>Agaricomycetes</taxon>
        <taxon>Sebacinales</taxon>
        <taxon>Serendipitaceae</taxon>
        <taxon>Serendipita</taxon>
    </lineage>
</organism>
<gene>
    <name evidence="2" type="ORF">PIIN_08573</name>
</gene>
<feature type="region of interest" description="Disordered" evidence="1">
    <location>
        <begin position="324"/>
        <end position="355"/>
    </location>
</feature>
<evidence type="ECO:0000313" key="2">
    <source>
        <dbReference type="EMBL" id="CCA74621.1"/>
    </source>
</evidence>
<feature type="compositionally biased region" description="Acidic residues" evidence="1">
    <location>
        <begin position="230"/>
        <end position="250"/>
    </location>
</feature>
<sequence length="355" mass="38296">MSRRMDTTDDFPSRLPHNAPSSTSGDEDTQHDAMFTLNTRRKVRRKTVTTNDALRANRAQSVSESAFGTPSPGNQPLLLIDPGLGAQTNYVDTATADNAISPRRTSNRIASIASSKHIDNQPGTSGARLGSGRGRGLPRTLTLPTQLSDTLERMRISTEDVSTLSMPSTNSPSRQSSSTPFCPEESRVGMEIDEGSGVGKLKKKSVTTSRRPATRRRARSLPPRKKEEVSDCDADDEGGGTGLAEDEEETIAVAPVVPIARQSSRARQSSPDVELQMQDESTSNMGIRKAPIPLRRSARRKTLGTIDGAQVALAINPLLLQTIAGSSTARKRSRGRDSVPPPESSGRTNKRTKKE</sequence>
<comment type="caution">
    <text evidence="2">The sequence shown here is derived from an EMBL/GenBank/DDBJ whole genome shotgun (WGS) entry which is preliminary data.</text>
</comment>
<proteinExistence type="predicted"/>
<dbReference type="HOGENOM" id="CLU_781011_0_0_1"/>